<evidence type="ECO:0000256" key="10">
    <source>
        <dbReference type="SAM" id="Coils"/>
    </source>
</evidence>
<keyword evidence="9 12" id="KW-0472">Membrane</keyword>
<evidence type="ECO:0000256" key="8">
    <source>
        <dbReference type="ARBA" id="ARBA00023054"/>
    </source>
</evidence>
<dbReference type="GO" id="GO:0000139">
    <property type="term" value="C:Golgi membrane"/>
    <property type="evidence" value="ECO:0007669"/>
    <property type="project" value="UniProtKB-SubCell"/>
</dbReference>
<dbReference type="GO" id="GO:0006891">
    <property type="term" value="P:intra-Golgi vesicle-mediated transport"/>
    <property type="evidence" value="ECO:0007669"/>
    <property type="project" value="InterPro"/>
</dbReference>
<feature type="coiled-coil region" evidence="10">
    <location>
        <begin position="631"/>
        <end position="658"/>
    </location>
</feature>
<evidence type="ECO:0000259" key="14">
    <source>
        <dbReference type="Pfam" id="PF25398"/>
    </source>
</evidence>
<evidence type="ECO:0000256" key="9">
    <source>
        <dbReference type="ARBA" id="ARBA00023136"/>
    </source>
</evidence>
<keyword evidence="4" id="KW-0813">Transport</keyword>
<keyword evidence="16" id="KW-1185">Reference proteome</keyword>
<feature type="compositionally biased region" description="Basic and acidic residues" evidence="11">
    <location>
        <begin position="84"/>
        <end position="107"/>
    </location>
</feature>
<dbReference type="EMBL" id="JAANER010000003">
    <property type="protein sequence ID" value="KAG9191581.1"/>
    <property type="molecule type" value="Genomic_DNA"/>
</dbReference>
<keyword evidence="5 12" id="KW-0812">Transmembrane</keyword>
<accession>A0AAD4IBM0</accession>
<evidence type="ECO:0000256" key="1">
    <source>
        <dbReference type="ARBA" id="ARBA00004409"/>
    </source>
</evidence>
<feature type="coiled-coil region" evidence="10">
    <location>
        <begin position="504"/>
        <end position="552"/>
    </location>
</feature>
<organism evidence="15 16">
    <name type="scientific">Alternaria panax</name>
    <dbReference type="NCBI Taxonomy" id="48097"/>
    <lineage>
        <taxon>Eukaryota</taxon>
        <taxon>Fungi</taxon>
        <taxon>Dikarya</taxon>
        <taxon>Ascomycota</taxon>
        <taxon>Pezizomycotina</taxon>
        <taxon>Dothideomycetes</taxon>
        <taxon>Pleosporomycetidae</taxon>
        <taxon>Pleosporales</taxon>
        <taxon>Pleosporineae</taxon>
        <taxon>Pleosporaceae</taxon>
        <taxon>Alternaria</taxon>
        <taxon>Alternaria sect. Panax</taxon>
    </lineage>
</organism>
<dbReference type="Pfam" id="PF08172">
    <property type="entry name" value="CASP_C"/>
    <property type="match status" value="1"/>
</dbReference>
<dbReference type="InterPro" id="IPR057476">
    <property type="entry name" value="Cux_N"/>
</dbReference>
<evidence type="ECO:0000256" key="7">
    <source>
        <dbReference type="ARBA" id="ARBA00023034"/>
    </source>
</evidence>
<evidence type="ECO:0000313" key="16">
    <source>
        <dbReference type="Proteomes" id="UP001199106"/>
    </source>
</evidence>
<feature type="coiled-coil region" evidence="10">
    <location>
        <begin position="412"/>
        <end position="446"/>
    </location>
</feature>
<feature type="region of interest" description="Disordered" evidence="11">
    <location>
        <begin position="575"/>
        <end position="597"/>
    </location>
</feature>
<evidence type="ECO:0000313" key="15">
    <source>
        <dbReference type="EMBL" id="KAG9191581.1"/>
    </source>
</evidence>
<evidence type="ECO:0000256" key="4">
    <source>
        <dbReference type="ARBA" id="ARBA00022448"/>
    </source>
</evidence>
<comment type="caution">
    <text evidence="15">The sequence shown here is derived from an EMBL/GenBank/DDBJ whole genome shotgun (WGS) entry which is preliminary data.</text>
</comment>
<feature type="region of interest" description="Disordered" evidence="11">
    <location>
        <begin position="246"/>
        <end position="265"/>
    </location>
</feature>
<dbReference type="PANTHER" id="PTHR14043:SF2">
    <property type="entry name" value="HOMEOBOX PROTEIN CUT"/>
    <property type="match status" value="1"/>
</dbReference>
<sequence>MAGYGSDLYEARMVDVGMRAWSSPAHDPQRAVKAPATASTLDPRRSRHGSLRTATARLPSDHHCTSPVPAHGDASAPIEGGVDMDERAEPRPRAERQEPGAEGAHLEENKFQKAIGAWRNIDLTTLIPQLDAVASDLVAHQRDSLTQRKDLAQKTKDFRKLDDASKLSDIKGLLKSYQNFIDLISTQSKTVQAAFFQVYSPLSEAPDPYPLLEASVDSLVTSEELVPKLTSENERLQKTVASLTTQLDESDQKLEQERTARKALEHSRDSKIKDVEASWAAVLDEKQDNWASKEKSLEEKVENQDRLLKELKASYEVSQRLGQGEAAEEEGGRRATAAELEIVSSELERTSHRLAEITARNEQLRLELAQSASAPAQQLAIDDDPAFLRLRSENSSLLRKLESARFEKDSERTRLETETRSLEREIKSLRSEKEALRDKVQKWSDYENVKQELEVLKSIEFATGDDDDEATEVALSQNNASGKGKGETLEQFLLARNKKLSNELTVMRVSHQDLQTRLEALQEELSNTNMDLEKSRQLNETLEADLEKVQQEATSAFDPSGMSVAGTYVSRYPQSSFAGGRRGRSSPTSSIISGFETSSQAPTLASLRAGGGGGEPVGGGSGILPMITAQRDRFKKRNSELEAELQKSYQTVSSLRSEIGALQKDNLDLYEKTRYVSSYNAVNRGPASSASSYAANPNPSAINIGNGGGSALDTKYRSAYESNLSPFAAFRGRESARAMKRMHLFERMILRVTKFILQTRTSRNVFAGYLLALHVMVFYFLFSFEAGAGAAVAAGPRIPGGSVPGPEDPAGWHNEAEGAS</sequence>
<name>A0AAD4IBM0_9PLEO</name>
<feature type="region of interest" description="Disordered" evidence="11">
    <location>
        <begin position="22"/>
        <end position="107"/>
    </location>
</feature>
<protein>
    <recommendedName>
        <fullName evidence="3">Protein CASP</fullName>
    </recommendedName>
</protein>
<dbReference type="AlphaFoldDB" id="A0AAD4IBM0"/>
<evidence type="ECO:0000256" key="2">
    <source>
        <dbReference type="ARBA" id="ARBA00006415"/>
    </source>
</evidence>
<reference evidence="15" key="1">
    <citation type="submission" date="2021-07" db="EMBL/GenBank/DDBJ databases">
        <title>Genome Resource of American Ginseng Black Spot Pathogen Alternaria panax.</title>
        <authorList>
            <person name="Qiu C."/>
            <person name="Wang W."/>
            <person name="Liu Z."/>
        </authorList>
    </citation>
    <scope>NUCLEOTIDE SEQUENCE</scope>
    <source>
        <strain evidence="15">BNCC115425</strain>
    </source>
</reference>
<feature type="domain" description="CASP C-terminal" evidence="13">
    <location>
        <begin position="520"/>
        <end position="784"/>
    </location>
</feature>
<dbReference type="PANTHER" id="PTHR14043">
    <property type="entry name" value="CCAAT DISPLACEMENT PROTEIN-RELATED"/>
    <property type="match status" value="1"/>
</dbReference>
<feature type="region of interest" description="Disordered" evidence="11">
    <location>
        <begin position="797"/>
        <end position="820"/>
    </location>
</feature>
<dbReference type="Pfam" id="PF25398">
    <property type="entry name" value="CUX1_N"/>
    <property type="match status" value="1"/>
</dbReference>
<feature type="compositionally biased region" description="Low complexity" evidence="11">
    <location>
        <begin position="585"/>
        <end position="594"/>
    </location>
</feature>
<feature type="coiled-coil region" evidence="10">
    <location>
        <begin position="347"/>
        <end position="374"/>
    </location>
</feature>
<evidence type="ECO:0000256" key="6">
    <source>
        <dbReference type="ARBA" id="ARBA00022989"/>
    </source>
</evidence>
<keyword evidence="6 12" id="KW-1133">Transmembrane helix</keyword>
<evidence type="ECO:0000256" key="12">
    <source>
        <dbReference type="SAM" id="Phobius"/>
    </source>
</evidence>
<keyword evidence="7" id="KW-0333">Golgi apparatus</keyword>
<feature type="transmembrane region" description="Helical" evidence="12">
    <location>
        <begin position="765"/>
        <end position="782"/>
    </location>
</feature>
<feature type="compositionally biased region" description="Basic and acidic residues" evidence="11">
    <location>
        <begin position="250"/>
        <end position="265"/>
    </location>
</feature>
<gene>
    <name evidence="15" type="ORF">G6011_10315</name>
</gene>
<proteinExistence type="inferred from homology"/>
<evidence type="ECO:0000256" key="11">
    <source>
        <dbReference type="SAM" id="MobiDB-lite"/>
    </source>
</evidence>
<evidence type="ECO:0000256" key="3">
    <source>
        <dbReference type="ARBA" id="ARBA00018691"/>
    </source>
</evidence>
<evidence type="ECO:0000256" key="5">
    <source>
        <dbReference type="ARBA" id="ARBA00022692"/>
    </source>
</evidence>
<keyword evidence="8 10" id="KW-0175">Coiled coil</keyword>
<dbReference type="InterPro" id="IPR012955">
    <property type="entry name" value="CASP_C"/>
</dbReference>
<evidence type="ECO:0000259" key="13">
    <source>
        <dbReference type="Pfam" id="PF08172"/>
    </source>
</evidence>
<feature type="domain" description="Cux N-terminal" evidence="14">
    <location>
        <begin position="107"/>
        <end position="219"/>
    </location>
</feature>
<comment type="subcellular location">
    <subcellularLocation>
        <location evidence="1">Golgi apparatus membrane</location>
        <topology evidence="1">Single-pass type IV membrane protein</topology>
    </subcellularLocation>
</comment>
<comment type="similarity">
    <text evidence="2">Belongs to the CASP family.</text>
</comment>
<dbReference type="Proteomes" id="UP001199106">
    <property type="component" value="Unassembled WGS sequence"/>
</dbReference>